<proteinExistence type="predicted"/>
<reference evidence="1" key="1">
    <citation type="submission" date="2016-10" db="EMBL/GenBank/DDBJ databases">
        <authorList>
            <person name="de Groot N.N."/>
        </authorList>
    </citation>
    <scope>NUCLEOTIDE SEQUENCE</scope>
</reference>
<dbReference type="AlphaFoldDB" id="A0A1W1DZH5"/>
<sequence length="56" mass="6483">MLDEKKILKSFDKSVSKALALKKALGHYAVVWDSEKQQVKRIEAKDLPEYAYKDEV</sequence>
<name>A0A1W1DZH5_9ZZZZ</name>
<accession>A0A1W1DZH5</accession>
<evidence type="ECO:0000313" key="1">
    <source>
        <dbReference type="EMBL" id="SFV87103.1"/>
    </source>
</evidence>
<organism evidence="1">
    <name type="scientific">hydrothermal vent metagenome</name>
    <dbReference type="NCBI Taxonomy" id="652676"/>
    <lineage>
        <taxon>unclassified sequences</taxon>
        <taxon>metagenomes</taxon>
        <taxon>ecological metagenomes</taxon>
    </lineage>
</organism>
<protein>
    <submittedName>
        <fullName evidence="1">Uncharacterized protein</fullName>
    </submittedName>
</protein>
<gene>
    <name evidence="1" type="ORF">MNB_SUP05-SYMBIONT-4-931</name>
</gene>
<dbReference type="EMBL" id="FPHY01000150">
    <property type="protein sequence ID" value="SFV87103.1"/>
    <property type="molecule type" value="Genomic_DNA"/>
</dbReference>